<dbReference type="EMBL" id="NRSD01000014">
    <property type="protein sequence ID" value="MBK1645664.1"/>
    <property type="molecule type" value="Genomic_DNA"/>
</dbReference>
<name>A0A9X1B974_9GAMM</name>
<dbReference type="RefSeq" id="WP_200388471.1">
    <property type="nucleotide sequence ID" value="NZ_NRSD01000014.1"/>
</dbReference>
<evidence type="ECO:0000256" key="4">
    <source>
        <dbReference type="HAMAP-Rule" id="MF_01681"/>
    </source>
</evidence>
<sequence>MKIEAILTDIEGTTSSLSFVKDVLFPYAADHLPAFVRCHRDESRVAEWLADARREAGLDPAASEDEIVSVLLDWMASDRKVTPLKALQGLIWEQGYASGDFHGHLYPDVAPCLRAWQAAGIALYVYSSGSVRAQQLLFAHTLDGDLTPLFSGFFDTRTGGKRDSTSYARILERIGRAPAAVLFLSDVREELDAAATAGLRTLALRREGVWDTFGDHPSVIDFNEVAAFLARSSSR</sequence>
<keyword evidence="1 4" id="KW-0028">Amino-acid biosynthesis</keyword>
<comment type="subunit">
    <text evidence="4">Monomer.</text>
</comment>
<comment type="catalytic activity">
    <reaction evidence="4">
        <text>5-methylsulfanyl-2,3-dioxopentyl phosphate + H2O = 1,2-dihydroxy-5-(methylsulfanyl)pent-1-en-3-one + phosphate</text>
        <dbReference type="Rhea" id="RHEA:21700"/>
        <dbReference type="ChEBI" id="CHEBI:15377"/>
        <dbReference type="ChEBI" id="CHEBI:43474"/>
        <dbReference type="ChEBI" id="CHEBI:49252"/>
        <dbReference type="ChEBI" id="CHEBI:58828"/>
        <dbReference type="EC" id="3.1.3.77"/>
    </reaction>
</comment>
<keyword evidence="4" id="KW-0460">Magnesium</keyword>
<gene>
    <name evidence="4 5" type="primary">mtnC</name>
    <name evidence="5" type="ORF">CKO25_13605</name>
</gene>
<dbReference type="InterPro" id="IPR006439">
    <property type="entry name" value="HAD-SF_hydro_IA"/>
</dbReference>
<dbReference type="SUPFAM" id="SSF56784">
    <property type="entry name" value="HAD-like"/>
    <property type="match status" value="1"/>
</dbReference>
<dbReference type="NCBIfam" id="TIGR01691">
    <property type="entry name" value="enolase-ppase"/>
    <property type="match status" value="1"/>
</dbReference>
<comment type="function">
    <text evidence="4">Bifunctional enzyme that catalyzes the enolization of 2,3-diketo-5-methylthiopentyl-1-phosphate (DK-MTP-1-P) into the intermediate 2-hydroxy-3-keto-5-methylthiopentenyl-1-phosphate (HK-MTPenyl-1-P), which is then dephosphorylated to form the acireductone 1,2-dihydroxy-3-keto-5-methylthiopentene (DHK-MTPene).</text>
</comment>
<dbReference type="EC" id="3.1.3.77" evidence="4"/>
<evidence type="ECO:0000256" key="1">
    <source>
        <dbReference type="ARBA" id="ARBA00022605"/>
    </source>
</evidence>
<dbReference type="GO" id="GO:0043716">
    <property type="term" value="F:2-hydroxy-3-keto-5-methylthiopentenyl-1-phosphate phosphatase activity"/>
    <property type="evidence" value="ECO:0007669"/>
    <property type="project" value="UniProtKB-UniRule"/>
</dbReference>
<comment type="pathway">
    <text evidence="4">Amino-acid biosynthesis; L-methionine biosynthesis via salvage pathway; L-methionine from S-methyl-5-thio-alpha-D-ribose 1-phosphate: step 4/6.</text>
</comment>
<dbReference type="CDD" id="cd01629">
    <property type="entry name" value="HAD_EP"/>
    <property type="match status" value="1"/>
</dbReference>
<dbReference type="InterPro" id="IPR023214">
    <property type="entry name" value="HAD_sf"/>
</dbReference>
<dbReference type="InterPro" id="IPR036412">
    <property type="entry name" value="HAD-like_sf"/>
</dbReference>
<keyword evidence="3 4" id="KW-0486">Methionine biosynthesis</keyword>
<keyword evidence="2 4" id="KW-0378">Hydrolase</keyword>
<dbReference type="Gene3D" id="1.10.720.60">
    <property type="match status" value="1"/>
</dbReference>
<evidence type="ECO:0000256" key="3">
    <source>
        <dbReference type="ARBA" id="ARBA00023167"/>
    </source>
</evidence>
<dbReference type="GO" id="GO:0043715">
    <property type="term" value="F:2,3-diketo-5-methylthiopentyl-1-phosphate enolase activity"/>
    <property type="evidence" value="ECO:0007669"/>
    <property type="project" value="UniProtKB-UniRule"/>
</dbReference>
<comment type="cofactor">
    <cofactor evidence="4">
        <name>Mg(2+)</name>
        <dbReference type="ChEBI" id="CHEBI:18420"/>
    </cofactor>
    <text evidence="4">Binds 1 Mg(2+) ion per subunit.</text>
</comment>
<dbReference type="InterPro" id="IPR023943">
    <property type="entry name" value="Enolase-ppase_E1"/>
</dbReference>
<dbReference type="GO" id="GO:0043874">
    <property type="term" value="F:acireductone synthase activity"/>
    <property type="evidence" value="ECO:0007669"/>
    <property type="project" value="UniProtKB-EC"/>
</dbReference>
<dbReference type="HAMAP" id="MF_01681">
    <property type="entry name" value="Salvage_MtnC"/>
    <property type="match status" value="1"/>
</dbReference>
<keyword evidence="4" id="KW-0479">Metal-binding</keyword>
<dbReference type="SFLD" id="SFLDG01133">
    <property type="entry name" value="C1.5.4:_Enolase-phosphatase_Li"/>
    <property type="match status" value="1"/>
</dbReference>
<dbReference type="SFLD" id="SFLDF00044">
    <property type="entry name" value="enolase-phosphatase"/>
    <property type="match status" value="1"/>
</dbReference>
<keyword evidence="6" id="KW-1185">Reference proteome</keyword>
<dbReference type="NCBIfam" id="TIGR01549">
    <property type="entry name" value="HAD-SF-IA-v1"/>
    <property type="match status" value="1"/>
</dbReference>
<protein>
    <recommendedName>
        <fullName evidence="4">Enolase-phosphatase E1</fullName>
        <ecNumber evidence="4">3.1.3.77</ecNumber>
    </recommendedName>
    <alternativeName>
        <fullName evidence="4">2,3-diketo-5-methylthio-1-phosphopentane phosphatase</fullName>
    </alternativeName>
</protein>
<evidence type="ECO:0000313" key="6">
    <source>
        <dbReference type="Proteomes" id="UP001138802"/>
    </source>
</evidence>
<dbReference type="Proteomes" id="UP001138802">
    <property type="component" value="Unassembled WGS sequence"/>
</dbReference>
<dbReference type="SFLD" id="SFLDG01129">
    <property type="entry name" value="C1.5:_HAD__Beta-PGM__Phosphata"/>
    <property type="match status" value="1"/>
</dbReference>
<proteinExistence type="inferred from homology"/>
<evidence type="ECO:0000256" key="2">
    <source>
        <dbReference type="ARBA" id="ARBA00022801"/>
    </source>
</evidence>
<dbReference type="SFLD" id="SFLDS00003">
    <property type="entry name" value="Haloacid_Dehalogenase"/>
    <property type="match status" value="1"/>
</dbReference>
<dbReference type="GO" id="GO:0019509">
    <property type="term" value="P:L-methionine salvage from methylthioadenosine"/>
    <property type="evidence" value="ECO:0007669"/>
    <property type="project" value="UniProtKB-UniRule"/>
</dbReference>
<comment type="caution">
    <text evidence="5">The sequence shown here is derived from an EMBL/GenBank/DDBJ whole genome shotgun (WGS) entry which is preliminary data.</text>
</comment>
<dbReference type="Pfam" id="PF00702">
    <property type="entry name" value="Hydrolase"/>
    <property type="match status" value="1"/>
</dbReference>
<reference evidence="5 6" key="1">
    <citation type="journal article" date="2020" name="Microorganisms">
        <title>Osmotic Adaptation and Compatible Solute Biosynthesis of Phototrophic Bacteria as Revealed from Genome Analyses.</title>
        <authorList>
            <person name="Imhoff J.F."/>
            <person name="Rahn T."/>
            <person name="Kunzel S."/>
            <person name="Keller A."/>
            <person name="Neulinger S.C."/>
        </authorList>
    </citation>
    <scope>NUCLEOTIDE SEQUENCE [LARGE SCALE GENOMIC DNA]</scope>
    <source>
        <strain evidence="5 6">DSM 21303</strain>
    </source>
</reference>
<organism evidence="5 6">
    <name type="scientific">Thiocapsa imhoffii</name>
    <dbReference type="NCBI Taxonomy" id="382777"/>
    <lineage>
        <taxon>Bacteria</taxon>
        <taxon>Pseudomonadati</taxon>
        <taxon>Pseudomonadota</taxon>
        <taxon>Gammaproteobacteria</taxon>
        <taxon>Chromatiales</taxon>
        <taxon>Chromatiaceae</taxon>
        <taxon>Thiocapsa</taxon>
    </lineage>
</organism>
<dbReference type="Gene3D" id="3.40.50.1000">
    <property type="entry name" value="HAD superfamily/HAD-like"/>
    <property type="match status" value="1"/>
</dbReference>
<dbReference type="AlphaFoldDB" id="A0A9X1B974"/>
<dbReference type="PANTHER" id="PTHR20371">
    <property type="entry name" value="ENOLASE-PHOSPHATASE E1"/>
    <property type="match status" value="1"/>
</dbReference>
<comment type="pathway">
    <text evidence="4">Amino-acid biosynthesis; L-methionine biosynthesis via salvage pathway; L-methionine from S-methyl-5-thio-alpha-D-ribose 1-phosphate: step 3/6.</text>
</comment>
<dbReference type="GO" id="GO:0000287">
    <property type="term" value="F:magnesium ion binding"/>
    <property type="evidence" value="ECO:0007669"/>
    <property type="project" value="UniProtKB-UniRule"/>
</dbReference>
<comment type="similarity">
    <text evidence="4">Belongs to the HAD-like hydrolase superfamily. MasA/MtnC family.</text>
</comment>
<dbReference type="PANTHER" id="PTHR20371:SF1">
    <property type="entry name" value="ENOLASE-PHOSPHATASE E1"/>
    <property type="match status" value="1"/>
</dbReference>
<accession>A0A9X1B974</accession>
<evidence type="ECO:0000313" key="5">
    <source>
        <dbReference type="EMBL" id="MBK1645664.1"/>
    </source>
</evidence>